<protein>
    <recommendedName>
        <fullName evidence="5 6">Imidazoleglycerol-phosphate dehydratase</fullName>
        <shortName evidence="5">IGPD</shortName>
        <ecNumber evidence="5 6">4.2.1.19</ecNumber>
    </recommendedName>
</protein>
<reference evidence="7 8" key="1">
    <citation type="submission" date="2024-10" db="EMBL/GenBank/DDBJ databases">
        <authorList>
            <person name="Sang B.-I."/>
            <person name="Prabhaharan D."/>
        </authorList>
    </citation>
    <scope>NUCLEOTIDE SEQUENCE [LARGE SCALE GENOMIC DNA]</scope>
    <source>
        <strain evidence="7 8">MH</strain>
    </source>
</reference>
<dbReference type="NCBIfam" id="NF002114">
    <property type="entry name" value="PRK00951.2-4"/>
    <property type="match status" value="1"/>
</dbReference>
<gene>
    <name evidence="5 7" type="primary">hisB</name>
    <name evidence="7" type="ORF">ACGTZG_06535</name>
</gene>
<dbReference type="PANTHER" id="PTHR23133:SF2">
    <property type="entry name" value="IMIDAZOLEGLYCEROL-PHOSPHATE DEHYDRATASE"/>
    <property type="match status" value="1"/>
</dbReference>
<keyword evidence="4 5" id="KW-0456">Lyase</keyword>
<dbReference type="EMBL" id="JBIEKR010000005">
    <property type="protein sequence ID" value="MFG6272845.1"/>
    <property type="molecule type" value="Genomic_DNA"/>
</dbReference>
<dbReference type="InterPro" id="IPR038494">
    <property type="entry name" value="IGPD_sf"/>
</dbReference>
<dbReference type="Pfam" id="PF00475">
    <property type="entry name" value="IGPD"/>
    <property type="match status" value="1"/>
</dbReference>
<sequence length="213" mass="23124">MWPTGSSPCSAASTRRWPAVRNASVNRETAETQIAVSLELDGEGTFVGSTGIGFFDHMLNLLACHSGMDLSLHVHGDLDVDTHHTLEDLAIVLGDALTQALGDKKGINRYGMFYCPMDEALTRVVIDLSGRPYLVYDVKLAVERIGTFETEMLQDFLYALAVHGKMNLHVTNLYGTNAHHIVESVFKGLGHALRQAVAIEGNADSVLSTKGVL</sequence>
<dbReference type="Gene3D" id="3.30.230.40">
    <property type="entry name" value="Imidazole glycerol phosphate dehydratase, domain 1"/>
    <property type="match status" value="2"/>
</dbReference>
<evidence type="ECO:0000256" key="2">
    <source>
        <dbReference type="ARBA" id="ARBA00022605"/>
    </source>
</evidence>
<dbReference type="CDD" id="cd07914">
    <property type="entry name" value="IGPD"/>
    <property type="match status" value="1"/>
</dbReference>
<comment type="subcellular location">
    <subcellularLocation>
        <location evidence="5 6">Cytoplasm</location>
    </subcellularLocation>
</comment>
<comment type="catalytic activity">
    <reaction evidence="5 6">
        <text>D-erythro-1-(imidazol-4-yl)glycerol 3-phosphate = 3-(imidazol-4-yl)-2-oxopropyl phosphate + H2O</text>
        <dbReference type="Rhea" id="RHEA:11040"/>
        <dbReference type="ChEBI" id="CHEBI:15377"/>
        <dbReference type="ChEBI" id="CHEBI:57766"/>
        <dbReference type="ChEBI" id="CHEBI:58278"/>
        <dbReference type="EC" id="4.2.1.19"/>
    </reaction>
</comment>
<keyword evidence="2 5" id="KW-0028">Amino-acid biosynthesis</keyword>
<organism evidence="7 8">
    <name type="scientific">Megasphaera hexanoica</name>
    <dbReference type="NCBI Taxonomy" id="1675036"/>
    <lineage>
        <taxon>Bacteria</taxon>
        <taxon>Bacillati</taxon>
        <taxon>Bacillota</taxon>
        <taxon>Negativicutes</taxon>
        <taxon>Veillonellales</taxon>
        <taxon>Veillonellaceae</taxon>
        <taxon>Megasphaera</taxon>
    </lineage>
</organism>
<dbReference type="GO" id="GO:0004424">
    <property type="term" value="F:imidazoleglycerol-phosphate dehydratase activity"/>
    <property type="evidence" value="ECO:0007669"/>
    <property type="project" value="UniProtKB-EC"/>
</dbReference>
<dbReference type="InterPro" id="IPR000807">
    <property type="entry name" value="ImidazoleglycerolP_deHydtase"/>
</dbReference>
<evidence type="ECO:0000256" key="3">
    <source>
        <dbReference type="ARBA" id="ARBA00023102"/>
    </source>
</evidence>
<dbReference type="Proteomes" id="UP001605989">
    <property type="component" value="Unassembled WGS sequence"/>
</dbReference>
<comment type="pathway">
    <text evidence="1 5 6">Amino-acid biosynthesis; L-histidine biosynthesis; L-histidine from 5-phospho-alpha-D-ribose 1-diphosphate: step 6/9.</text>
</comment>
<evidence type="ECO:0000313" key="8">
    <source>
        <dbReference type="Proteomes" id="UP001605989"/>
    </source>
</evidence>
<dbReference type="HAMAP" id="MF_00076">
    <property type="entry name" value="HisB"/>
    <property type="match status" value="1"/>
</dbReference>
<dbReference type="EC" id="4.2.1.19" evidence="5 6"/>
<evidence type="ECO:0000256" key="4">
    <source>
        <dbReference type="ARBA" id="ARBA00023239"/>
    </source>
</evidence>
<comment type="caution">
    <text evidence="7">The sequence shown here is derived from an EMBL/GenBank/DDBJ whole genome shotgun (WGS) entry which is preliminary data.</text>
</comment>
<evidence type="ECO:0000256" key="6">
    <source>
        <dbReference type="RuleBase" id="RU000599"/>
    </source>
</evidence>
<dbReference type="InterPro" id="IPR020568">
    <property type="entry name" value="Ribosomal_Su5_D2-typ_SF"/>
</dbReference>
<dbReference type="RefSeq" id="WP_372237432.1">
    <property type="nucleotide sequence ID" value="NZ_CP011940.1"/>
</dbReference>
<proteinExistence type="inferred from homology"/>
<dbReference type="PROSITE" id="PS00955">
    <property type="entry name" value="IGP_DEHYDRATASE_2"/>
    <property type="match status" value="1"/>
</dbReference>
<keyword evidence="8" id="KW-1185">Reference proteome</keyword>
<accession>A0ABW7DS58</accession>
<evidence type="ECO:0000256" key="5">
    <source>
        <dbReference type="HAMAP-Rule" id="MF_00076"/>
    </source>
</evidence>
<keyword evidence="3 5" id="KW-0368">Histidine biosynthesis</keyword>
<comment type="similarity">
    <text evidence="5 6">Belongs to the imidazoleglycerol-phosphate dehydratase family.</text>
</comment>
<dbReference type="PROSITE" id="PS00954">
    <property type="entry name" value="IGP_DEHYDRATASE_1"/>
    <property type="match status" value="1"/>
</dbReference>
<evidence type="ECO:0000313" key="7">
    <source>
        <dbReference type="EMBL" id="MFG6272845.1"/>
    </source>
</evidence>
<name>A0ABW7DS58_9FIRM</name>
<dbReference type="PANTHER" id="PTHR23133">
    <property type="entry name" value="IMIDAZOLEGLYCEROL-PHOSPHATE DEHYDRATASE HIS7"/>
    <property type="match status" value="1"/>
</dbReference>
<dbReference type="InterPro" id="IPR020565">
    <property type="entry name" value="ImidazoleglycerP_deHydtase_CS"/>
</dbReference>
<dbReference type="SUPFAM" id="SSF54211">
    <property type="entry name" value="Ribosomal protein S5 domain 2-like"/>
    <property type="match status" value="2"/>
</dbReference>
<keyword evidence="5" id="KW-0963">Cytoplasm</keyword>
<evidence type="ECO:0000256" key="1">
    <source>
        <dbReference type="ARBA" id="ARBA00005047"/>
    </source>
</evidence>
<dbReference type="NCBIfam" id="NF002111">
    <property type="entry name" value="PRK00951.2-1"/>
    <property type="match status" value="1"/>
</dbReference>